<name>A0ABT2WYB1_9RHOB</name>
<comment type="caution">
    <text evidence="2">The sequence shown here is derived from an EMBL/GenBank/DDBJ whole genome shotgun (WGS) entry which is preliminary data.</text>
</comment>
<protein>
    <submittedName>
        <fullName evidence="2">N-acetyltransferase</fullName>
    </submittedName>
</protein>
<dbReference type="InterPro" id="IPR016181">
    <property type="entry name" value="Acyl_CoA_acyltransferase"/>
</dbReference>
<gene>
    <name evidence="2" type="ORF">OEZ60_01395</name>
</gene>
<evidence type="ECO:0000313" key="3">
    <source>
        <dbReference type="Proteomes" id="UP001209535"/>
    </source>
</evidence>
<dbReference type="CDD" id="cd04301">
    <property type="entry name" value="NAT_SF"/>
    <property type="match status" value="1"/>
</dbReference>
<dbReference type="PROSITE" id="PS51186">
    <property type="entry name" value="GNAT"/>
    <property type="match status" value="1"/>
</dbReference>
<sequence length="179" mass="19578">MDFTSDYKDRTDEIIAFFAATFSASEGPDEGRLIGELGAKLIATTPDDDLFVFSALDDGALAGCILFTRLTYAEDGRTVFLLGPVAVETGRQGRGIGQSLLRYGLDALRRRGVDVAMTYGDPRYYARVGFLPITEDQARAPLRLSQPEGWLAQSLTARPLDPMKGPSRCVAAFDNPAYW</sequence>
<dbReference type="Proteomes" id="UP001209535">
    <property type="component" value="Unassembled WGS sequence"/>
</dbReference>
<dbReference type="Gene3D" id="3.40.630.30">
    <property type="match status" value="1"/>
</dbReference>
<accession>A0ABT2WYB1</accession>
<dbReference type="RefSeq" id="WP_263332472.1">
    <property type="nucleotide sequence ID" value="NZ_JAOVQO010000001.1"/>
</dbReference>
<evidence type="ECO:0000313" key="2">
    <source>
        <dbReference type="EMBL" id="MCU9846660.1"/>
    </source>
</evidence>
<organism evidence="2 3">
    <name type="scientific">Albidovulum salinarum</name>
    <dbReference type="NCBI Taxonomy" id="2984153"/>
    <lineage>
        <taxon>Bacteria</taxon>
        <taxon>Pseudomonadati</taxon>
        <taxon>Pseudomonadota</taxon>
        <taxon>Alphaproteobacteria</taxon>
        <taxon>Rhodobacterales</taxon>
        <taxon>Paracoccaceae</taxon>
        <taxon>Albidovulum</taxon>
    </lineage>
</organism>
<dbReference type="EMBL" id="JAOVQO010000001">
    <property type="protein sequence ID" value="MCU9846660.1"/>
    <property type="molecule type" value="Genomic_DNA"/>
</dbReference>
<keyword evidence="3" id="KW-1185">Reference proteome</keyword>
<proteinExistence type="predicted"/>
<evidence type="ECO:0000259" key="1">
    <source>
        <dbReference type="PROSITE" id="PS51186"/>
    </source>
</evidence>
<feature type="domain" description="N-acetyltransferase" evidence="1">
    <location>
        <begin position="1"/>
        <end position="156"/>
    </location>
</feature>
<reference evidence="2 3" key="1">
    <citation type="submission" date="2022-10" db="EMBL/GenBank/DDBJ databases">
        <title>Defluviimonas sp. nov., isolated from ocean surface sediments.</title>
        <authorList>
            <person name="He W."/>
            <person name="Wang L."/>
            <person name="Zhang D.-F."/>
        </authorList>
    </citation>
    <scope>NUCLEOTIDE SEQUENCE [LARGE SCALE GENOMIC DNA]</scope>
    <source>
        <strain evidence="2 3">WL0024</strain>
    </source>
</reference>
<dbReference type="Pfam" id="PF00583">
    <property type="entry name" value="Acetyltransf_1"/>
    <property type="match status" value="1"/>
</dbReference>
<dbReference type="InterPro" id="IPR000182">
    <property type="entry name" value="GNAT_dom"/>
</dbReference>
<dbReference type="SUPFAM" id="SSF55729">
    <property type="entry name" value="Acyl-CoA N-acyltransferases (Nat)"/>
    <property type="match status" value="1"/>
</dbReference>